<gene>
    <name evidence="3" type="ORF">IAA97_04960</name>
</gene>
<feature type="signal peptide" evidence="1">
    <location>
        <begin position="1"/>
        <end position="23"/>
    </location>
</feature>
<dbReference type="Pfam" id="PF03572">
    <property type="entry name" value="Peptidase_S41"/>
    <property type="match status" value="1"/>
</dbReference>
<keyword evidence="1" id="KW-0732">Signal</keyword>
<sequence length="445" mass="50944">MIRKALAFTLVILALLCSCRPQPAELDTGTVEEPLWSNLFDAYWKKMNTNYIFWLLDSPDDEWERIYDEYMPRFKALDGIIGESKESTDLAFSYFFEISKELSDLHYSLYINATDDYFFFSKYEYALMHAEGYTDDEILRAFRDGETLSISKNVSTTMDSILHDSFGISLDSGRPEFLSHEEPSQYLKECYVFSYPDYGNCYILGKTSDNILYLGLSDFLFSEFLYVLPDNEAREDAEKFLMLWKTAIEDYLSNSGEDIKGIVIDLRGNTGGYNSDIHLLWNCLFKENLHILDTRAKDGMNRLDYGPWVKYRVQGEAERDFDKPIALITDKGTVSNGEVTVLLFKALHDCYGFDVSTFGGTTAGGLGTAITDSDPYNISDNEDPYILNAGQFNLGYYLSCTTQNRHARYRNGEIYEGQGIEPDVFVDMTGSSDTRLEAALNWIRR</sequence>
<dbReference type="Gene3D" id="3.90.226.10">
    <property type="entry name" value="2-enoyl-CoA Hydratase, Chain A, domain 1"/>
    <property type="match status" value="1"/>
</dbReference>
<dbReference type="SMART" id="SM00245">
    <property type="entry name" value="TSPc"/>
    <property type="match status" value="1"/>
</dbReference>
<dbReference type="GO" id="GO:0008236">
    <property type="term" value="F:serine-type peptidase activity"/>
    <property type="evidence" value="ECO:0007669"/>
    <property type="project" value="InterPro"/>
</dbReference>
<accession>A0A9D9DZE4</accession>
<dbReference type="InterPro" id="IPR005151">
    <property type="entry name" value="Tail-specific_protease"/>
</dbReference>
<dbReference type="Gene3D" id="3.30.750.44">
    <property type="match status" value="1"/>
</dbReference>
<proteinExistence type="predicted"/>
<feature type="chain" id="PRO_5038673023" description="Tail specific protease domain-containing protein" evidence="1">
    <location>
        <begin position="24"/>
        <end position="445"/>
    </location>
</feature>
<evidence type="ECO:0000256" key="1">
    <source>
        <dbReference type="SAM" id="SignalP"/>
    </source>
</evidence>
<dbReference type="EMBL" id="JADIMT010000061">
    <property type="protein sequence ID" value="MBO8436308.1"/>
    <property type="molecule type" value="Genomic_DNA"/>
</dbReference>
<dbReference type="InterPro" id="IPR029045">
    <property type="entry name" value="ClpP/crotonase-like_dom_sf"/>
</dbReference>
<protein>
    <recommendedName>
        <fullName evidence="2">Tail specific protease domain-containing protein</fullName>
    </recommendedName>
</protein>
<name>A0A9D9DZE4_9SPIO</name>
<reference evidence="3" key="1">
    <citation type="submission" date="2020-10" db="EMBL/GenBank/DDBJ databases">
        <authorList>
            <person name="Gilroy R."/>
        </authorList>
    </citation>
    <scope>NUCLEOTIDE SEQUENCE</scope>
    <source>
        <strain evidence="3">7293</strain>
    </source>
</reference>
<dbReference type="PROSITE" id="PS51257">
    <property type="entry name" value="PROKAR_LIPOPROTEIN"/>
    <property type="match status" value="1"/>
</dbReference>
<dbReference type="GO" id="GO:0006508">
    <property type="term" value="P:proteolysis"/>
    <property type="evidence" value="ECO:0007669"/>
    <property type="project" value="InterPro"/>
</dbReference>
<evidence type="ECO:0000313" key="4">
    <source>
        <dbReference type="Proteomes" id="UP000823615"/>
    </source>
</evidence>
<evidence type="ECO:0000259" key="2">
    <source>
        <dbReference type="SMART" id="SM00245"/>
    </source>
</evidence>
<dbReference type="SUPFAM" id="SSF52096">
    <property type="entry name" value="ClpP/crotonase"/>
    <property type="match status" value="1"/>
</dbReference>
<evidence type="ECO:0000313" key="3">
    <source>
        <dbReference type="EMBL" id="MBO8436308.1"/>
    </source>
</evidence>
<dbReference type="Proteomes" id="UP000823615">
    <property type="component" value="Unassembled WGS sequence"/>
</dbReference>
<organism evidence="3 4">
    <name type="scientific">Candidatus Ornithospirochaeta stercoripullorum</name>
    <dbReference type="NCBI Taxonomy" id="2840899"/>
    <lineage>
        <taxon>Bacteria</taxon>
        <taxon>Pseudomonadati</taxon>
        <taxon>Spirochaetota</taxon>
        <taxon>Spirochaetia</taxon>
        <taxon>Spirochaetales</taxon>
        <taxon>Spirochaetaceae</taxon>
        <taxon>Spirochaetaceae incertae sedis</taxon>
        <taxon>Candidatus Ornithospirochaeta</taxon>
    </lineage>
</organism>
<reference evidence="3" key="2">
    <citation type="journal article" date="2021" name="PeerJ">
        <title>Extensive microbial diversity within the chicken gut microbiome revealed by metagenomics and culture.</title>
        <authorList>
            <person name="Gilroy R."/>
            <person name="Ravi A."/>
            <person name="Getino M."/>
            <person name="Pursley I."/>
            <person name="Horton D.L."/>
            <person name="Alikhan N.F."/>
            <person name="Baker D."/>
            <person name="Gharbi K."/>
            <person name="Hall N."/>
            <person name="Watson M."/>
            <person name="Adriaenssens E.M."/>
            <person name="Foster-Nyarko E."/>
            <person name="Jarju S."/>
            <person name="Secka A."/>
            <person name="Antonio M."/>
            <person name="Oren A."/>
            <person name="Chaudhuri R.R."/>
            <person name="La Ragione R."/>
            <person name="Hildebrand F."/>
            <person name="Pallen M.J."/>
        </authorList>
    </citation>
    <scope>NUCLEOTIDE SEQUENCE</scope>
    <source>
        <strain evidence="3">7293</strain>
    </source>
</reference>
<feature type="domain" description="Tail specific protease" evidence="2">
    <location>
        <begin position="207"/>
        <end position="427"/>
    </location>
</feature>
<dbReference type="AlphaFoldDB" id="A0A9D9DZE4"/>
<comment type="caution">
    <text evidence="3">The sequence shown here is derived from an EMBL/GenBank/DDBJ whole genome shotgun (WGS) entry which is preliminary data.</text>
</comment>